<proteinExistence type="predicted"/>
<reference evidence="1" key="1">
    <citation type="submission" date="2022-08" db="EMBL/GenBank/DDBJ databases">
        <title>Reclassification of Massilia species as members of the genera Telluria, Duganella, Pseudoduganella, Mokoshia gen. nov. and Zemynaea gen. nov. using orthogonal and non-orthogonal genome-based approaches.</title>
        <authorList>
            <person name="Bowman J.P."/>
        </authorList>
    </citation>
    <scope>NUCLEOTIDE SEQUENCE</scope>
    <source>
        <strain evidence="1">LMG 11547</strain>
    </source>
</reference>
<evidence type="ECO:0000313" key="1">
    <source>
        <dbReference type="EMBL" id="MCS0633641.1"/>
    </source>
</evidence>
<dbReference type="Proteomes" id="UP001165263">
    <property type="component" value="Unassembled WGS sequence"/>
</dbReference>
<comment type="caution">
    <text evidence="1">The sequence shown here is derived from an EMBL/GenBank/DDBJ whole genome shotgun (WGS) entry which is preliminary data.</text>
</comment>
<dbReference type="InterPro" id="IPR019238">
    <property type="entry name" value="AbiEi_2"/>
</dbReference>
<gene>
    <name evidence="1" type="ORF">NX786_30315</name>
</gene>
<evidence type="ECO:0000313" key="2">
    <source>
        <dbReference type="Proteomes" id="UP001165263"/>
    </source>
</evidence>
<sequence length="348" mass="38912">MNNLFVTECEAPFVASALAALHDSTNIEGELLDTSNDDTDAQVLLTINGRKLRYDCEIKKKVDRYALPLNLLNRLDNAQRTLLISSPLSPDMAHRCRDIGLQFIDTAGNAYINDGAGIYIYVTGRRGSAELQFPSNNTMTAAALRMMFAALAEPALLNAPYRDISNKARISTGAISKAFDTLESRELIGTTASGKRMIRAPELFLNEWASGYAGRVKPKLRKYRFAIDNFDLVLNLQPERGLSAYGGERAAMYLTGHLKPEVCTIYVDMDDPNALKDIVRKFRLRADPGGRIEIVEMFWSPDHFTQSFPTVPHHLIYADLMATHDSRNIAVARQLVPRIIQHVHDTTR</sequence>
<organism evidence="1 2">
    <name type="scientific">Telluria mixta</name>
    <dbReference type="NCBI Taxonomy" id="34071"/>
    <lineage>
        <taxon>Bacteria</taxon>
        <taxon>Pseudomonadati</taxon>
        <taxon>Pseudomonadota</taxon>
        <taxon>Betaproteobacteria</taxon>
        <taxon>Burkholderiales</taxon>
        <taxon>Oxalobacteraceae</taxon>
        <taxon>Telluria group</taxon>
        <taxon>Telluria</taxon>
    </lineage>
</organism>
<dbReference type="EMBL" id="JANUHC010000016">
    <property type="protein sequence ID" value="MCS0633641.1"/>
    <property type="molecule type" value="Genomic_DNA"/>
</dbReference>
<protein>
    <submittedName>
        <fullName evidence="1">Type IV toxin-antitoxin system AbiEi family antitoxin</fullName>
    </submittedName>
</protein>
<accession>A0ABT2C8B1</accession>
<dbReference type="RefSeq" id="WP_259452599.1">
    <property type="nucleotide sequence ID" value="NZ_CP119520.1"/>
</dbReference>
<name>A0ABT2C8B1_9BURK</name>
<keyword evidence="2" id="KW-1185">Reference proteome</keyword>
<dbReference type="Pfam" id="PF09952">
    <property type="entry name" value="AbiEi_2"/>
    <property type="match status" value="1"/>
</dbReference>